<keyword evidence="5" id="KW-0966">Cell projection</keyword>
<reference evidence="5 6" key="1">
    <citation type="submission" date="2020-08" db="EMBL/GenBank/DDBJ databases">
        <title>Genomic Encyclopedia of Type Strains, Phase IV (KMG-IV): sequencing the most valuable type-strain genomes for metagenomic binning, comparative biology and taxonomic classification.</title>
        <authorList>
            <person name="Goeker M."/>
        </authorList>
    </citation>
    <scope>NUCLEOTIDE SEQUENCE [LARGE SCALE GENOMIC DNA]</scope>
    <source>
        <strain evidence="5 6">DSM 29514</strain>
    </source>
</reference>
<dbReference type="PANTHER" id="PTHR34653">
    <property type="match status" value="1"/>
</dbReference>
<dbReference type="Proteomes" id="UP000519897">
    <property type="component" value="Unassembled WGS sequence"/>
</dbReference>
<name>A0A7W6LHW6_9HYPH</name>
<dbReference type="GO" id="GO:0009425">
    <property type="term" value="C:bacterial-type flagellum basal body"/>
    <property type="evidence" value="ECO:0007669"/>
    <property type="project" value="UniProtKB-SubCell"/>
</dbReference>
<dbReference type="HAMAP" id="MF_00724">
    <property type="entry name" value="FliE"/>
    <property type="match status" value="1"/>
</dbReference>
<evidence type="ECO:0000256" key="1">
    <source>
        <dbReference type="ARBA" id="ARBA00004117"/>
    </source>
</evidence>
<evidence type="ECO:0000256" key="3">
    <source>
        <dbReference type="ARBA" id="ARBA00023143"/>
    </source>
</evidence>
<comment type="similarity">
    <text evidence="2 4">Belongs to the FliE family.</text>
</comment>
<accession>A0A7W6LHW6</accession>
<evidence type="ECO:0000313" key="5">
    <source>
        <dbReference type="EMBL" id="MBB4143306.1"/>
    </source>
</evidence>
<keyword evidence="3 4" id="KW-0975">Bacterial flagellum</keyword>
<comment type="caution">
    <text evidence="5">The sequence shown here is derived from an EMBL/GenBank/DDBJ whole genome shotgun (WGS) entry which is preliminary data.</text>
</comment>
<dbReference type="GO" id="GO:0003774">
    <property type="term" value="F:cytoskeletal motor activity"/>
    <property type="evidence" value="ECO:0007669"/>
    <property type="project" value="InterPro"/>
</dbReference>
<comment type="subcellular location">
    <subcellularLocation>
        <location evidence="1 4">Bacterial flagellum basal body</location>
    </subcellularLocation>
</comment>
<dbReference type="Pfam" id="PF02049">
    <property type="entry name" value="FliE"/>
    <property type="match status" value="1"/>
</dbReference>
<keyword evidence="6" id="KW-1185">Reference proteome</keyword>
<dbReference type="EMBL" id="JACIEC010000001">
    <property type="protein sequence ID" value="MBB4143306.1"/>
    <property type="molecule type" value="Genomic_DNA"/>
</dbReference>
<dbReference type="AlphaFoldDB" id="A0A7W6LHW6"/>
<organism evidence="5 6">
    <name type="scientific">Rhizobium rhizoryzae</name>
    <dbReference type="NCBI Taxonomy" id="451876"/>
    <lineage>
        <taxon>Bacteria</taxon>
        <taxon>Pseudomonadati</taxon>
        <taxon>Pseudomonadota</taxon>
        <taxon>Alphaproteobacteria</taxon>
        <taxon>Hyphomicrobiales</taxon>
        <taxon>Rhizobiaceae</taxon>
        <taxon>Rhizobium/Agrobacterium group</taxon>
        <taxon>Rhizobium</taxon>
    </lineage>
</organism>
<evidence type="ECO:0000256" key="2">
    <source>
        <dbReference type="ARBA" id="ARBA00009272"/>
    </source>
</evidence>
<dbReference type="GO" id="GO:0005198">
    <property type="term" value="F:structural molecule activity"/>
    <property type="evidence" value="ECO:0007669"/>
    <property type="project" value="InterPro"/>
</dbReference>
<sequence>MIDGIQKVAGLSMTRDLGEVTSSSSAASAFGTGGSAASTGASFSEVLGNMAVDAANSLKSAEAISFDGITGKANTREVVDAVLQAQQSLQTAIAFRDKIVSAYLDITKMQI</sequence>
<keyword evidence="5" id="KW-0282">Flagellum</keyword>
<protein>
    <recommendedName>
        <fullName evidence="4">Flagellar hook-basal body complex protein FliE</fullName>
    </recommendedName>
</protein>
<dbReference type="RefSeq" id="WP_062555353.1">
    <property type="nucleotide sequence ID" value="NZ_CP049250.1"/>
</dbReference>
<dbReference type="GO" id="GO:0071973">
    <property type="term" value="P:bacterial-type flagellum-dependent cell motility"/>
    <property type="evidence" value="ECO:0007669"/>
    <property type="project" value="InterPro"/>
</dbReference>
<dbReference type="InterPro" id="IPR001624">
    <property type="entry name" value="FliE"/>
</dbReference>
<gene>
    <name evidence="4" type="primary">fliE</name>
    <name evidence="5" type="ORF">GGQ72_001805</name>
</gene>
<evidence type="ECO:0000313" key="6">
    <source>
        <dbReference type="Proteomes" id="UP000519897"/>
    </source>
</evidence>
<evidence type="ECO:0000256" key="4">
    <source>
        <dbReference type="HAMAP-Rule" id="MF_00724"/>
    </source>
</evidence>
<proteinExistence type="inferred from homology"/>
<keyword evidence="5" id="KW-0969">Cilium</keyword>
<dbReference type="PANTHER" id="PTHR34653:SF1">
    <property type="entry name" value="FLAGELLAR HOOK-BASAL BODY COMPLEX PROTEIN FLIE"/>
    <property type="match status" value="1"/>
</dbReference>